<reference evidence="4" key="1">
    <citation type="journal article" date="2022" name="Cell">
        <title>Repeat-based holocentromeres influence genome architecture and karyotype evolution.</title>
        <authorList>
            <person name="Hofstatter P.G."/>
            <person name="Thangavel G."/>
            <person name="Lux T."/>
            <person name="Neumann P."/>
            <person name="Vondrak T."/>
            <person name="Novak P."/>
            <person name="Zhang M."/>
            <person name="Costa L."/>
            <person name="Castellani M."/>
            <person name="Scott A."/>
            <person name="Toegelov H."/>
            <person name="Fuchs J."/>
            <person name="Mata-Sucre Y."/>
            <person name="Dias Y."/>
            <person name="Vanzela A.L.L."/>
            <person name="Huettel B."/>
            <person name="Almeida C.C.S."/>
            <person name="Simkova H."/>
            <person name="Souza G."/>
            <person name="Pedrosa-Harand A."/>
            <person name="Macas J."/>
            <person name="Mayer K.F.X."/>
            <person name="Houben A."/>
            <person name="Marques A."/>
        </authorList>
    </citation>
    <scope>NUCLEOTIDE SEQUENCE</scope>
    <source>
        <strain evidence="4">RhyBre1mFocal</strain>
    </source>
</reference>
<dbReference type="InterPro" id="IPR018170">
    <property type="entry name" value="Aldo/ket_reductase_CS"/>
</dbReference>
<dbReference type="PANTHER" id="PTHR43625:SF5">
    <property type="entry name" value="PYRIDOXAL REDUCTASE, CHLOROPLASTIC"/>
    <property type="match status" value="1"/>
</dbReference>
<dbReference type="EMBL" id="JAMQYH010000003">
    <property type="protein sequence ID" value="KAJ1694218.1"/>
    <property type="molecule type" value="Genomic_DNA"/>
</dbReference>
<proteinExistence type="predicted"/>
<dbReference type="GO" id="GO:0016491">
    <property type="term" value="F:oxidoreductase activity"/>
    <property type="evidence" value="ECO:0007669"/>
    <property type="project" value="UniProtKB-KW"/>
</dbReference>
<evidence type="ECO:0000259" key="3">
    <source>
        <dbReference type="Pfam" id="PF00248"/>
    </source>
</evidence>
<dbReference type="CDD" id="cd19093">
    <property type="entry name" value="AKR_AtPLR-like"/>
    <property type="match status" value="1"/>
</dbReference>
<evidence type="ECO:0000256" key="2">
    <source>
        <dbReference type="ARBA" id="ARBA00023002"/>
    </source>
</evidence>
<dbReference type="InterPro" id="IPR050791">
    <property type="entry name" value="Aldo-Keto_reductase"/>
</dbReference>
<dbReference type="InterPro" id="IPR036812">
    <property type="entry name" value="NAD(P)_OxRdtase_dom_sf"/>
</dbReference>
<name>A0A9Q0CI21_9POAL</name>
<dbReference type="PANTHER" id="PTHR43625">
    <property type="entry name" value="AFLATOXIN B1 ALDEHYDE REDUCTASE"/>
    <property type="match status" value="1"/>
</dbReference>
<sequence length="385" mass="42207">MALTLSPVLAGAVFSGVPSSCLRRSAISSLHPPQRHSSTTNRTVRASLRLGPLIWPWDKVKVGPLSVSPMGFGTWAWGNQLLWGYQESMDMVLQDAFNLALKNGINFFDTADSYGTGRLNGQSEKLLGKFISEFPGPMNVTENVVIATKFAAYPWRLTPGQFVNACKSSLDRLQVDKIGIGQLHWSTANYAPLQEKALWDGLVAMYEKDLVQAVGVSNYGPKQLIKIHDYLTTRGVPLCSAQVQFSLLSMGPEQMELKQVCDSLGIRVIAYSPLGLGMLTGKYNTSTLPRGPRALLFRQILPGLAPLLSFLRRIAQARGKTMSQVAINWCICKGTIPIPGIKSVKHVEENLGSLGWRLNSDEILELESAAQASTKKMVQNIFQTA</sequence>
<keyword evidence="5" id="KW-1185">Reference proteome</keyword>
<dbReference type="InterPro" id="IPR023210">
    <property type="entry name" value="NADP_OxRdtase_dom"/>
</dbReference>
<evidence type="ECO:0000256" key="1">
    <source>
        <dbReference type="ARBA" id="ARBA00022857"/>
    </source>
</evidence>
<dbReference type="SUPFAM" id="SSF51430">
    <property type="entry name" value="NAD(P)-linked oxidoreductase"/>
    <property type="match status" value="1"/>
</dbReference>
<keyword evidence="1" id="KW-0521">NADP</keyword>
<protein>
    <recommendedName>
        <fullName evidence="3">NADP-dependent oxidoreductase domain-containing protein</fullName>
    </recommendedName>
</protein>
<evidence type="ECO:0000313" key="4">
    <source>
        <dbReference type="EMBL" id="KAJ1694218.1"/>
    </source>
</evidence>
<feature type="domain" description="NADP-dependent oxidoreductase" evidence="3">
    <location>
        <begin position="69"/>
        <end position="369"/>
    </location>
</feature>
<evidence type="ECO:0000313" key="5">
    <source>
        <dbReference type="Proteomes" id="UP001151287"/>
    </source>
</evidence>
<gene>
    <name evidence="4" type="ORF">LUZ63_010916</name>
</gene>
<dbReference type="Gene3D" id="3.20.20.100">
    <property type="entry name" value="NADP-dependent oxidoreductase domain"/>
    <property type="match status" value="1"/>
</dbReference>
<dbReference type="AlphaFoldDB" id="A0A9Q0CI21"/>
<keyword evidence="2" id="KW-0560">Oxidoreductase</keyword>
<dbReference type="Proteomes" id="UP001151287">
    <property type="component" value="Unassembled WGS sequence"/>
</dbReference>
<dbReference type="GO" id="GO:0005737">
    <property type="term" value="C:cytoplasm"/>
    <property type="evidence" value="ECO:0007669"/>
    <property type="project" value="TreeGrafter"/>
</dbReference>
<dbReference type="Pfam" id="PF00248">
    <property type="entry name" value="Aldo_ket_red"/>
    <property type="match status" value="1"/>
</dbReference>
<dbReference type="PROSITE" id="PS00062">
    <property type="entry name" value="ALDOKETO_REDUCTASE_2"/>
    <property type="match status" value="1"/>
</dbReference>
<accession>A0A9Q0CI21</accession>
<organism evidence="4 5">
    <name type="scientific">Rhynchospora breviuscula</name>
    <dbReference type="NCBI Taxonomy" id="2022672"/>
    <lineage>
        <taxon>Eukaryota</taxon>
        <taxon>Viridiplantae</taxon>
        <taxon>Streptophyta</taxon>
        <taxon>Embryophyta</taxon>
        <taxon>Tracheophyta</taxon>
        <taxon>Spermatophyta</taxon>
        <taxon>Magnoliopsida</taxon>
        <taxon>Liliopsida</taxon>
        <taxon>Poales</taxon>
        <taxon>Cyperaceae</taxon>
        <taxon>Cyperoideae</taxon>
        <taxon>Rhynchosporeae</taxon>
        <taxon>Rhynchospora</taxon>
    </lineage>
</organism>
<comment type="caution">
    <text evidence="4">The sequence shown here is derived from an EMBL/GenBank/DDBJ whole genome shotgun (WGS) entry which is preliminary data.</text>
</comment>
<dbReference type="OrthoDB" id="2310150at2759"/>